<evidence type="ECO:0000256" key="4">
    <source>
        <dbReference type="ARBA" id="ARBA00022827"/>
    </source>
</evidence>
<keyword evidence="9" id="KW-1185">Reference proteome</keyword>
<dbReference type="InterPro" id="IPR007867">
    <property type="entry name" value="GMC_OxRtase_C"/>
</dbReference>
<dbReference type="InterPro" id="IPR036188">
    <property type="entry name" value="FAD/NAD-bd_sf"/>
</dbReference>
<evidence type="ECO:0000256" key="2">
    <source>
        <dbReference type="ARBA" id="ARBA00010790"/>
    </source>
</evidence>
<dbReference type="InterPro" id="IPR027056">
    <property type="entry name" value="Gluconate_2DH_su3"/>
</dbReference>
<dbReference type="SUPFAM" id="SSF51905">
    <property type="entry name" value="FAD/NAD(P)-binding domain"/>
    <property type="match status" value="1"/>
</dbReference>
<dbReference type="GO" id="GO:0050660">
    <property type="term" value="F:flavin adenine dinucleotide binding"/>
    <property type="evidence" value="ECO:0007669"/>
    <property type="project" value="InterPro"/>
</dbReference>
<comment type="cofactor">
    <cofactor evidence="1">
        <name>FAD</name>
        <dbReference type="ChEBI" id="CHEBI:57692"/>
    </cofactor>
</comment>
<keyword evidence="3" id="KW-0285">Flavoprotein</keyword>
<dbReference type="PANTHER" id="PTHR42784">
    <property type="entry name" value="PYRANOSE 2-OXIDASE"/>
    <property type="match status" value="1"/>
</dbReference>
<dbReference type="Pfam" id="PF05199">
    <property type="entry name" value="GMC_oxred_C"/>
    <property type="match status" value="1"/>
</dbReference>
<dbReference type="Pfam" id="PF13618">
    <property type="entry name" value="Gluconate_2-dh3"/>
    <property type="match status" value="1"/>
</dbReference>
<sequence>MRVLLDTILPPDGHPSGTEAGGLAFLARILAERPDWTGRTQRVLDAVAARARALHGRAFAELPPPQRLSVLDALLGDGDYRWFAALVNGGYYADEGNGGNRGAASWDMLGWRPGPPGWPPASEAGETRQAVIGPERLAGRYDAIVVGSGAGGGAVACRLAESGRTVLVVESGSWPDTGELAADHLHNPRGFGGLESPSGPPDTGNPRLLDDGRRRLTLRPSEPGWSNNAMTYGGGTRVYGAQAWRFGPADFRMASHYGVPEGSALADWPFGYEELEPYYAQAEWEIGVSGGQDDGPHAGPRSRALPMPPLPTGRAHEVLRAGALRLGLAPLDVPLLVNSTPYLGRPACARCATCVGFACPVDAKNGSHNTLLARALATGRCRVLLEATADRLLIGEGGRVRGVSVAGLREGGIWRARIAAAEVVLAAGAVETARLLLNSAHEGEPEGVGNNTGQVGRHLQGHLYASATGVFDEETEDLLGPGPSVAIGDFRQDNPSIVGGGILVREFVPWPASIHQYLTGAGLIPPHGPEGKRGMRELALRMLRVAGPIQEVTTSTARVRVDPGTRDRLGIPVAVLSGGPHPEDLRAQAFLAERCAAWLAAAGARRVVPAGPARGDAGPSGGQHQAGTCRMGTDPARSVTDPWGRVWGHGNLRVAGGALHVTNGGVNPVLTIYANALRIAAHMTAGG</sequence>
<evidence type="ECO:0000256" key="3">
    <source>
        <dbReference type="ARBA" id="ARBA00022630"/>
    </source>
</evidence>
<evidence type="ECO:0000256" key="6">
    <source>
        <dbReference type="SAM" id="MobiDB-lite"/>
    </source>
</evidence>
<evidence type="ECO:0000259" key="7">
    <source>
        <dbReference type="PROSITE" id="PS51379"/>
    </source>
</evidence>
<comment type="caution">
    <text evidence="8">The sequence shown here is derived from an EMBL/GenBank/DDBJ whole genome shotgun (WGS) entry which is preliminary data.</text>
</comment>
<dbReference type="InterPro" id="IPR051473">
    <property type="entry name" value="P2Ox-like"/>
</dbReference>
<keyword evidence="4" id="KW-0274">FAD</keyword>
<gene>
    <name evidence="8" type="ORF">D7294_22870</name>
</gene>
<dbReference type="OrthoDB" id="9798604at2"/>
<dbReference type="Gene3D" id="3.50.50.60">
    <property type="entry name" value="FAD/NAD(P)-binding domain"/>
    <property type="match status" value="2"/>
</dbReference>
<organism evidence="8 9">
    <name type="scientific">Streptomyces hoynatensis</name>
    <dbReference type="NCBI Taxonomy" id="1141874"/>
    <lineage>
        <taxon>Bacteria</taxon>
        <taxon>Bacillati</taxon>
        <taxon>Actinomycetota</taxon>
        <taxon>Actinomycetes</taxon>
        <taxon>Kitasatosporales</taxon>
        <taxon>Streptomycetaceae</taxon>
        <taxon>Streptomyces</taxon>
    </lineage>
</organism>
<evidence type="ECO:0000313" key="9">
    <source>
        <dbReference type="Proteomes" id="UP000272474"/>
    </source>
</evidence>
<dbReference type="EMBL" id="RBAL01000015">
    <property type="protein sequence ID" value="RKN39054.1"/>
    <property type="molecule type" value="Genomic_DNA"/>
</dbReference>
<feature type="domain" description="4Fe-4S ferredoxin-type" evidence="7">
    <location>
        <begin position="339"/>
        <end position="369"/>
    </location>
</feature>
<name>A0A3A9YU69_9ACTN</name>
<dbReference type="Proteomes" id="UP000272474">
    <property type="component" value="Unassembled WGS sequence"/>
</dbReference>
<protein>
    <submittedName>
        <fullName evidence="8">FAD-binding protein</fullName>
    </submittedName>
</protein>
<feature type="region of interest" description="Disordered" evidence="6">
    <location>
        <begin position="610"/>
        <end position="634"/>
    </location>
</feature>
<reference evidence="8 9" key="1">
    <citation type="journal article" date="2014" name="Int. J. Syst. Evol. Microbiol.">
        <title>Streptomyces hoynatensis sp. nov., isolated from deep marine sediment.</title>
        <authorList>
            <person name="Veyisoglu A."/>
            <person name="Sahin N."/>
        </authorList>
    </citation>
    <scope>NUCLEOTIDE SEQUENCE [LARGE SCALE GENOMIC DNA]</scope>
    <source>
        <strain evidence="8 9">KCTC 29097</strain>
    </source>
</reference>
<accession>A0A3A9YU69</accession>
<dbReference type="GO" id="GO:0016614">
    <property type="term" value="F:oxidoreductase activity, acting on CH-OH group of donors"/>
    <property type="evidence" value="ECO:0007669"/>
    <property type="project" value="InterPro"/>
</dbReference>
<dbReference type="InterPro" id="IPR000172">
    <property type="entry name" value="GMC_OxRdtase_N"/>
</dbReference>
<dbReference type="PROSITE" id="PS51379">
    <property type="entry name" value="4FE4S_FER_2"/>
    <property type="match status" value="1"/>
</dbReference>
<comment type="similarity">
    <text evidence="2">Belongs to the GMC oxidoreductase family.</text>
</comment>
<dbReference type="PANTHER" id="PTHR42784:SF1">
    <property type="entry name" value="PYRANOSE 2-OXIDASE"/>
    <property type="match status" value="1"/>
</dbReference>
<keyword evidence="5" id="KW-0560">Oxidoreductase</keyword>
<evidence type="ECO:0000256" key="1">
    <source>
        <dbReference type="ARBA" id="ARBA00001974"/>
    </source>
</evidence>
<proteinExistence type="inferred from homology"/>
<dbReference type="Pfam" id="PF00732">
    <property type="entry name" value="GMC_oxred_N"/>
    <property type="match status" value="1"/>
</dbReference>
<dbReference type="InterPro" id="IPR017896">
    <property type="entry name" value="4Fe4S_Fe-S-bd"/>
</dbReference>
<feature type="region of interest" description="Disordered" evidence="6">
    <location>
        <begin position="178"/>
        <end position="211"/>
    </location>
</feature>
<dbReference type="AlphaFoldDB" id="A0A3A9YU69"/>
<evidence type="ECO:0000256" key="5">
    <source>
        <dbReference type="ARBA" id="ARBA00023002"/>
    </source>
</evidence>
<evidence type="ECO:0000313" key="8">
    <source>
        <dbReference type="EMBL" id="RKN39054.1"/>
    </source>
</evidence>